<dbReference type="PROSITE" id="PS00022">
    <property type="entry name" value="EGF_1"/>
    <property type="match status" value="1"/>
</dbReference>
<dbReference type="InterPro" id="IPR000742">
    <property type="entry name" value="EGF"/>
</dbReference>
<keyword evidence="2" id="KW-1133">Transmembrane helix</keyword>
<protein>
    <recommendedName>
        <fullName evidence="3">EGF-like domain-containing protein</fullName>
    </recommendedName>
</protein>
<evidence type="ECO:0000256" key="2">
    <source>
        <dbReference type="SAM" id="Phobius"/>
    </source>
</evidence>
<accession>A0A8S3V058</accession>
<name>A0A8S3V058_MYTED</name>
<dbReference type="EMBL" id="CAJPWZ010003021">
    <property type="protein sequence ID" value="CAG2249921.1"/>
    <property type="molecule type" value="Genomic_DNA"/>
</dbReference>
<organism evidence="4 5">
    <name type="scientific">Mytilus edulis</name>
    <name type="common">Blue mussel</name>
    <dbReference type="NCBI Taxonomy" id="6550"/>
    <lineage>
        <taxon>Eukaryota</taxon>
        <taxon>Metazoa</taxon>
        <taxon>Spiralia</taxon>
        <taxon>Lophotrochozoa</taxon>
        <taxon>Mollusca</taxon>
        <taxon>Bivalvia</taxon>
        <taxon>Autobranchia</taxon>
        <taxon>Pteriomorphia</taxon>
        <taxon>Mytilida</taxon>
        <taxon>Mytiloidea</taxon>
        <taxon>Mytilidae</taxon>
        <taxon>Mytilinae</taxon>
        <taxon>Mytilus</taxon>
    </lineage>
</organism>
<proteinExistence type="predicted"/>
<evidence type="ECO:0000313" key="4">
    <source>
        <dbReference type="EMBL" id="CAG2249921.1"/>
    </source>
</evidence>
<dbReference type="PROSITE" id="PS50026">
    <property type="entry name" value="EGF_3"/>
    <property type="match status" value="1"/>
</dbReference>
<dbReference type="OrthoDB" id="10045365at2759"/>
<evidence type="ECO:0000313" key="5">
    <source>
        <dbReference type="Proteomes" id="UP000683360"/>
    </source>
</evidence>
<dbReference type="SUPFAM" id="SSF57196">
    <property type="entry name" value="EGF/Laminin"/>
    <property type="match status" value="1"/>
</dbReference>
<dbReference type="AlphaFoldDB" id="A0A8S3V058"/>
<keyword evidence="2" id="KW-0472">Membrane</keyword>
<feature type="disulfide bond" evidence="1">
    <location>
        <begin position="154"/>
        <end position="163"/>
    </location>
</feature>
<dbReference type="Gene3D" id="2.10.25.10">
    <property type="entry name" value="Laminin"/>
    <property type="match status" value="1"/>
</dbReference>
<dbReference type="Proteomes" id="UP000683360">
    <property type="component" value="Unassembled WGS sequence"/>
</dbReference>
<keyword evidence="1" id="KW-1015">Disulfide bond</keyword>
<evidence type="ECO:0000259" key="3">
    <source>
        <dbReference type="PROSITE" id="PS50026"/>
    </source>
</evidence>
<comment type="caution">
    <text evidence="4">The sequence shown here is derived from an EMBL/GenBank/DDBJ whole genome shotgun (WGS) entry which is preliminary data.</text>
</comment>
<keyword evidence="2" id="KW-0812">Transmembrane</keyword>
<gene>
    <name evidence="4" type="ORF">MEDL_61667</name>
</gene>
<reference evidence="4" key="1">
    <citation type="submission" date="2021-03" db="EMBL/GenBank/DDBJ databases">
        <authorList>
            <person name="Bekaert M."/>
        </authorList>
    </citation>
    <scope>NUCLEOTIDE SEQUENCE</scope>
</reference>
<feature type="transmembrane region" description="Helical" evidence="2">
    <location>
        <begin position="103"/>
        <end position="124"/>
    </location>
</feature>
<feature type="domain" description="EGF-like" evidence="3">
    <location>
        <begin position="128"/>
        <end position="164"/>
    </location>
</feature>
<comment type="caution">
    <text evidence="1">Lacks conserved residue(s) required for the propagation of feature annotation.</text>
</comment>
<evidence type="ECO:0000256" key="1">
    <source>
        <dbReference type="PROSITE-ProRule" id="PRU00076"/>
    </source>
</evidence>
<dbReference type="PROSITE" id="PS01186">
    <property type="entry name" value="EGF_2"/>
    <property type="match status" value="1"/>
</dbReference>
<keyword evidence="5" id="KW-1185">Reference proteome</keyword>
<keyword evidence="1" id="KW-0245">EGF-like domain</keyword>
<sequence length="179" mass="19749">MTEKINIRTIYVNAAEASSVHLEEKPQHYDDQLDKPNSEIIVKNQKANNYSQLKDRQDPTYHMYENDNQTVHDKLQEIEINHLESKLPIVLSSAETSNRQIKIGLGLLAASCCKLVVALIYVTVIPSARSPCESRGSLNNGICNAVDGNIECECLQGFGGSSCEGNNITLSISMTTHTV</sequence>